<sequence length="222" mass="24794">MASVTRRTGERGSERRTAMEENLQQAMQRLLQNGSSFTQVSVEQLAAEAGISRATFYLHFRDKGELVARLMDRVTAEIIEASVLQSPETVTREELKKTIKAVVNVYLRHYAVMAAIVETSAYDEQVAALFRAMMEQLVDVNRRALQRLKQAGRQQADLPTQVADVITWAFERSCHQLIHGRKPAQVTAVIEALTHVIWTAVYAPGREGRATTGSPGSRKQSL</sequence>
<dbReference type="Proteomes" id="UP000295293">
    <property type="component" value="Unassembled WGS sequence"/>
</dbReference>
<evidence type="ECO:0000256" key="1">
    <source>
        <dbReference type="ARBA" id="ARBA00023125"/>
    </source>
</evidence>
<reference evidence="4 5" key="1">
    <citation type="submission" date="2019-03" db="EMBL/GenBank/DDBJ databases">
        <title>Genomic Encyclopedia of Type Strains, Phase IV (KMG-IV): sequencing the most valuable type-strain genomes for metagenomic binning, comparative biology and taxonomic classification.</title>
        <authorList>
            <person name="Goeker M."/>
        </authorList>
    </citation>
    <scope>NUCLEOTIDE SEQUENCE [LARGE SCALE GENOMIC DNA]</scope>
    <source>
        <strain evidence="4 5">DSM 21667</strain>
    </source>
</reference>
<dbReference type="InterPro" id="IPR001647">
    <property type="entry name" value="HTH_TetR"/>
</dbReference>
<evidence type="ECO:0000259" key="3">
    <source>
        <dbReference type="PROSITE" id="PS50977"/>
    </source>
</evidence>
<feature type="domain" description="HTH tetR-type" evidence="3">
    <location>
        <begin position="16"/>
        <end position="78"/>
    </location>
</feature>
<dbReference type="PANTHER" id="PTHR43479">
    <property type="entry name" value="ACREF/ENVCD OPERON REPRESSOR-RELATED"/>
    <property type="match status" value="1"/>
</dbReference>
<comment type="caution">
    <text evidence="4">The sequence shown here is derived from an EMBL/GenBank/DDBJ whole genome shotgun (WGS) entry which is preliminary data.</text>
</comment>
<dbReference type="GO" id="GO:0003677">
    <property type="term" value="F:DNA binding"/>
    <property type="evidence" value="ECO:0007669"/>
    <property type="project" value="UniProtKB-UniRule"/>
</dbReference>
<dbReference type="Gene3D" id="1.10.357.10">
    <property type="entry name" value="Tetracycline Repressor, domain 2"/>
    <property type="match status" value="1"/>
</dbReference>
<dbReference type="InterPro" id="IPR023772">
    <property type="entry name" value="DNA-bd_HTH_TetR-type_CS"/>
</dbReference>
<dbReference type="EMBL" id="SNZH01000008">
    <property type="protein sequence ID" value="TDR42556.1"/>
    <property type="molecule type" value="Genomic_DNA"/>
</dbReference>
<protein>
    <submittedName>
        <fullName evidence="4">TetR family transcriptional regulator</fullName>
    </submittedName>
</protein>
<dbReference type="PROSITE" id="PS01081">
    <property type="entry name" value="HTH_TETR_1"/>
    <property type="match status" value="1"/>
</dbReference>
<keyword evidence="1 2" id="KW-0238">DNA-binding</keyword>
<dbReference type="PANTHER" id="PTHR43479:SF11">
    <property type="entry name" value="ACREF_ENVCD OPERON REPRESSOR-RELATED"/>
    <property type="match status" value="1"/>
</dbReference>
<evidence type="ECO:0000256" key="2">
    <source>
        <dbReference type="PROSITE-ProRule" id="PRU00335"/>
    </source>
</evidence>
<gene>
    <name evidence="4" type="ORF">DFR29_108141</name>
</gene>
<feature type="DNA-binding region" description="H-T-H motif" evidence="2">
    <location>
        <begin position="41"/>
        <end position="60"/>
    </location>
</feature>
<accession>A0A4V6PYC4</accession>
<evidence type="ECO:0000313" key="5">
    <source>
        <dbReference type="Proteomes" id="UP000295293"/>
    </source>
</evidence>
<dbReference type="InterPro" id="IPR036271">
    <property type="entry name" value="Tet_transcr_reg_TetR-rel_C_sf"/>
</dbReference>
<dbReference type="SUPFAM" id="SSF48498">
    <property type="entry name" value="Tetracyclin repressor-like, C-terminal domain"/>
    <property type="match status" value="1"/>
</dbReference>
<dbReference type="InterPro" id="IPR050624">
    <property type="entry name" value="HTH-type_Tx_Regulator"/>
</dbReference>
<dbReference type="InterPro" id="IPR009057">
    <property type="entry name" value="Homeodomain-like_sf"/>
</dbReference>
<dbReference type="OrthoDB" id="8535430at2"/>
<dbReference type="SUPFAM" id="SSF46689">
    <property type="entry name" value="Homeodomain-like"/>
    <property type="match status" value="1"/>
</dbReference>
<dbReference type="Pfam" id="PF21313">
    <property type="entry name" value="EthR_C"/>
    <property type="match status" value="1"/>
</dbReference>
<proteinExistence type="predicted"/>
<dbReference type="InterPro" id="IPR049397">
    <property type="entry name" value="EthR_C"/>
</dbReference>
<dbReference type="Pfam" id="PF00440">
    <property type="entry name" value="TetR_N"/>
    <property type="match status" value="1"/>
</dbReference>
<keyword evidence="5" id="KW-1185">Reference proteome</keyword>
<name>A0A4V6PYC4_9GAMM</name>
<dbReference type="Gene3D" id="1.10.10.60">
    <property type="entry name" value="Homeodomain-like"/>
    <property type="match status" value="1"/>
</dbReference>
<dbReference type="RefSeq" id="WP_133819374.1">
    <property type="nucleotide sequence ID" value="NZ_SNZH01000008.1"/>
</dbReference>
<dbReference type="PROSITE" id="PS50977">
    <property type="entry name" value="HTH_TETR_2"/>
    <property type="match status" value="1"/>
</dbReference>
<organism evidence="4 5">
    <name type="scientific">Tahibacter aquaticus</name>
    <dbReference type="NCBI Taxonomy" id="520092"/>
    <lineage>
        <taxon>Bacteria</taxon>
        <taxon>Pseudomonadati</taxon>
        <taxon>Pseudomonadota</taxon>
        <taxon>Gammaproteobacteria</taxon>
        <taxon>Lysobacterales</taxon>
        <taxon>Rhodanobacteraceae</taxon>
        <taxon>Tahibacter</taxon>
    </lineage>
</organism>
<dbReference type="AlphaFoldDB" id="A0A4V6PYC4"/>
<evidence type="ECO:0000313" key="4">
    <source>
        <dbReference type="EMBL" id="TDR42556.1"/>
    </source>
</evidence>